<comment type="caution">
    <text evidence="2">The sequence shown here is derived from an EMBL/GenBank/DDBJ whole genome shotgun (WGS) entry which is preliminary data.</text>
</comment>
<dbReference type="Gene3D" id="1.20.1600.10">
    <property type="entry name" value="Outer membrane efflux proteins (OEP)"/>
    <property type="match status" value="1"/>
</dbReference>
<protein>
    <recommendedName>
        <fullName evidence="4">Outer membrane efflux protein</fullName>
    </recommendedName>
</protein>
<feature type="compositionally biased region" description="Acidic residues" evidence="1">
    <location>
        <begin position="26"/>
        <end position="38"/>
    </location>
</feature>
<evidence type="ECO:0008006" key="4">
    <source>
        <dbReference type="Google" id="ProtNLM"/>
    </source>
</evidence>
<keyword evidence="3" id="KW-1185">Reference proteome</keyword>
<accession>A0ABR9UYH2</accession>
<gene>
    <name evidence="2" type="ORF">IQ230_23975</name>
</gene>
<dbReference type="EMBL" id="JADEWN010000089">
    <property type="protein sequence ID" value="MBE9193344.1"/>
    <property type="molecule type" value="Genomic_DNA"/>
</dbReference>
<reference evidence="2 3" key="1">
    <citation type="submission" date="2020-10" db="EMBL/GenBank/DDBJ databases">
        <authorList>
            <person name="Castelo-Branco R."/>
            <person name="Eusebio N."/>
            <person name="Adriana R."/>
            <person name="Vieira A."/>
            <person name="Brugerolle De Fraissinette N."/>
            <person name="Rezende De Castro R."/>
            <person name="Schneider M.P."/>
            <person name="Vasconcelos V."/>
            <person name="Leao P.N."/>
        </authorList>
    </citation>
    <scope>NUCLEOTIDE SEQUENCE [LARGE SCALE GENOMIC DNA]</scope>
    <source>
        <strain evidence="2 3">LEGE 06123</strain>
    </source>
</reference>
<dbReference type="RefSeq" id="WP_193934730.1">
    <property type="nucleotide sequence ID" value="NZ_CAWPMZ010000138.1"/>
</dbReference>
<evidence type="ECO:0000313" key="3">
    <source>
        <dbReference type="Proteomes" id="UP000651156"/>
    </source>
</evidence>
<name>A0ABR9UYH2_9CHRO</name>
<organism evidence="2 3">
    <name type="scientific">Gloeocapsopsis crepidinum LEGE 06123</name>
    <dbReference type="NCBI Taxonomy" id="588587"/>
    <lineage>
        <taxon>Bacteria</taxon>
        <taxon>Bacillati</taxon>
        <taxon>Cyanobacteriota</taxon>
        <taxon>Cyanophyceae</taxon>
        <taxon>Oscillatoriophycideae</taxon>
        <taxon>Chroococcales</taxon>
        <taxon>Chroococcaceae</taxon>
        <taxon>Gloeocapsopsis</taxon>
    </lineage>
</organism>
<sequence>MLPPQPLVAQEQSPQPQPRTESNEQPTEETESEPEPEVPEPLQTNPLEPAGTDIDTIIKARINDDLWEAMKGELPCLTATRDCISQLQATATGRNPLLLEIDNRIEEINMRIEEARASNKKSIRLSVLTPALQALLSPQTITQNGRTRTTGGFLSNIISIFTNPVGIVDKLLSAVGVPLLQSTFGGNEQNQRNAIAISDLQVKSAELQRGRAELAQKIREQVYLAVFDYDDAAREFQISQEVAKRDAARMQLLEVEYRFGEGNTNSYLNSLNSLDGKKGQTYRAWATLRSRIEKIKLLVLGVDE</sequence>
<dbReference type="Proteomes" id="UP000651156">
    <property type="component" value="Unassembled WGS sequence"/>
</dbReference>
<feature type="region of interest" description="Disordered" evidence="1">
    <location>
        <begin position="1"/>
        <end position="53"/>
    </location>
</feature>
<evidence type="ECO:0000313" key="2">
    <source>
        <dbReference type="EMBL" id="MBE9193344.1"/>
    </source>
</evidence>
<proteinExistence type="predicted"/>
<evidence type="ECO:0000256" key="1">
    <source>
        <dbReference type="SAM" id="MobiDB-lite"/>
    </source>
</evidence>